<accession>A0A2U1SSW4</accession>
<proteinExistence type="predicted"/>
<comment type="caution">
    <text evidence="1">The sequence shown here is derived from an EMBL/GenBank/DDBJ whole genome shotgun (WGS) entry which is preliminary data.</text>
</comment>
<keyword evidence="2" id="KW-1185">Reference proteome</keyword>
<evidence type="ECO:0000313" key="1">
    <source>
        <dbReference type="EMBL" id="PWB94716.1"/>
    </source>
</evidence>
<organism evidence="1 2">
    <name type="scientific">Methylosinus sporium</name>
    <dbReference type="NCBI Taxonomy" id="428"/>
    <lineage>
        <taxon>Bacteria</taxon>
        <taxon>Pseudomonadati</taxon>
        <taxon>Pseudomonadota</taxon>
        <taxon>Alphaproteobacteria</taxon>
        <taxon>Hyphomicrobiales</taxon>
        <taxon>Methylocystaceae</taxon>
        <taxon>Methylosinus</taxon>
    </lineage>
</organism>
<sequence>MTILDRRRRGPLASNRRISMRVFQQYDMQTQGVQTSPDGSPNTRALGRHLILLENRFNELANDVNLMQDKLTKILITLDKLANKGAPTNGPVTSAEALRRLLG</sequence>
<gene>
    <name evidence="1" type="ORF">C5689_06540</name>
</gene>
<protein>
    <submittedName>
        <fullName evidence="1">Uncharacterized protein</fullName>
    </submittedName>
</protein>
<dbReference type="EMBL" id="PUIV01000006">
    <property type="protein sequence ID" value="PWB94716.1"/>
    <property type="molecule type" value="Genomic_DNA"/>
</dbReference>
<evidence type="ECO:0000313" key="2">
    <source>
        <dbReference type="Proteomes" id="UP000245137"/>
    </source>
</evidence>
<reference evidence="1 2" key="1">
    <citation type="journal article" date="2018" name="Appl. Microbiol. Biotechnol.">
        <title>Co-cultivation of the strictly anaerobic methanogen Methanosarcina barkeri with aerobic methanotrophs in an oxygen-limited membrane bioreactor.</title>
        <authorList>
            <person name="In 't Zandt M.H."/>
            <person name="van den Bosch T.J.M."/>
            <person name="Rijkers R."/>
            <person name="van Kessel M.A.H.J."/>
            <person name="Jetten M.S.M."/>
            <person name="Welte C.U."/>
        </authorList>
    </citation>
    <scope>NUCLEOTIDE SEQUENCE [LARGE SCALE GENOMIC DNA]</scope>
    <source>
        <strain evidence="1 2">DSM 17706</strain>
    </source>
</reference>
<name>A0A2U1SSW4_METSR</name>
<dbReference type="Proteomes" id="UP000245137">
    <property type="component" value="Unassembled WGS sequence"/>
</dbReference>
<dbReference type="AlphaFoldDB" id="A0A2U1SSW4"/>